<dbReference type="Proteomes" id="UP001603857">
    <property type="component" value="Unassembled WGS sequence"/>
</dbReference>
<reference evidence="1 2" key="1">
    <citation type="submission" date="2024-08" db="EMBL/GenBank/DDBJ databases">
        <title>Insights into the chromosomal genome structure of Flemingia macrophylla.</title>
        <authorList>
            <person name="Ding Y."/>
            <person name="Zhao Y."/>
            <person name="Bi W."/>
            <person name="Wu M."/>
            <person name="Zhao G."/>
            <person name="Gong Y."/>
            <person name="Li W."/>
            <person name="Zhang P."/>
        </authorList>
    </citation>
    <scope>NUCLEOTIDE SEQUENCE [LARGE SCALE GENOMIC DNA]</scope>
    <source>
        <strain evidence="1">DYQJB</strain>
        <tissue evidence="1">Leaf</tissue>
    </source>
</reference>
<comment type="caution">
    <text evidence="1">The sequence shown here is derived from an EMBL/GenBank/DDBJ whole genome shotgun (WGS) entry which is preliminary data.</text>
</comment>
<dbReference type="AlphaFoldDB" id="A0ABD1LL52"/>
<evidence type="ECO:0000313" key="1">
    <source>
        <dbReference type="EMBL" id="KAL2324252.1"/>
    </source>
</evidence>
<organism evidence="1 2">
    <name type="scientific">Flemingia macrophylla</name>
    <dbReference type="NCBI Taxonomy" id="520843"/>
    <lineage>
        <taxon>Eukaryota</taxon>
        <taxon>Viridiplantae</taxon>
        <taxon>Streptophyta</taxon>
        <taxon>Embryophyta</taxon>
        <taxon>Tracheophyta</taxon>
        <taxon>Spermatophyta</taxon>
        <taxon>Magnoliopsida</taxon>
        <taxon>eudicotyledons</taxon>
        <taxon>Gunneridae</taxon>
        <taxon>Pentapetalae</taxon>
        <taxon>rosids</taxon>
        <taxon>fabids</taxon>
        <taxon>Fabales</taxon>
        <taxon>Fabaceae</taxon>
        <taxon>Papilionoideae</taxon>
        <taxon>50 kb inversion clade</taxon>
        <taxon>NPAAA clade</taxon>
        <taxon>indigoferoid/millettioid clade</taxon>
        <taxon>Phaseoleae</taxon>
        <taxon>Flemingia</taxon>
    </lineage>
</organism>
<accession>A0ABD1LL52</accession>
<evidence type="ECO:0000313" key="2">
    <source>
        <dbReference type="Proteomes" id="UP001603857"/>
    </source>
</evidence>
<name>A0ABD1LL52_9FABA</name>
<protein>
    <submittedName>
        <fullName evidence="1">Uncharacterized protein</fullName>
    </submittedName>
</protein>
<dbReference type="EMBL" id="JBGMDY010000008">
    <property type="protein sequence ID" value="KAL2324252.1"/>
    <property type="molecule type" value="Genomic_DNA"/>
</dbReference>
<gene>
    <name evidence="1" type="ORF">Fmac_023310</name>
</gene>
<proteinExistence type="predicted"/>
<keyword evidence="2" id="KW-1185">Reference proteome</keyword>
<sequence length="60" mass="6357">METSTNALATGTSSTTRASLNALDHSLSLCLNIFLLLSVSALLPKLLLDSCCFQCLLLDV</sequence>